<accession>D8SK50</accession>
<dbReference type="PANTHER" id="PTHR28110:SF1">
    <property type="entry name" value="TRANSMEMBRANE PROTEIN"/>
    <property type="match status" value="1"/>
</dbReference>
<organism evidence="3">
    <name type="scientific">Selaginella moellendorffii</name>
    <name type="common">Spikemoss</name>
    <dbReference type="NCBI Taxonomy" id="88036"/>
    <lineage>
        <taxon>Eukaryota</taxon>
        <taxon>Viridiplantae</taxon>
        <taxon>Streptophyta</taxon>
        <taxon>Embryophyta</taxon>
        <taxon>Tracheophyta</taxon>
        <taxon>Lycopodiopsida</taxon>
        <taxon>Selaginellales</taxon>
        <taxon>Selaginellaceae</taxon>
        <taxon>Selaginella</taxon>
    </lineage>
</organism>
<name>D8SK50_SELML</name>
<dbReference type="STRING" id="88036.D8SK50"/>
<dbReference type="Gramene" id="EFJ15274">
    <property type="protein sequence ID" value="EFJ15274"/>
    <property type="gene ID" value="SELMODRAFT_118945"/>
</dbReference>
<dbReference type="Proteomes" id="UP000001514">
    <property type="component" value="Unassembled WGS sequence"/>
</dbReference>
<dbReference type="eggNOG" id="KOG4533">
    <property type="taxonomic scope" value="Eukaryota"/>
</dbReference>
<dbReference type="KEGG" id="smo:SELMODRAFT_118945"/>
<keyword evidence="3" id="KW-1185">Reference proteome</keyword>
<dbReference type="HOGENOM" id="CLU_048479_0_0_1"/>
<evidence type="ECO:0000313" key="3">
    <source>
        <dbReference type="Proteomes" id="UP000001514"/>
    </source>
</evidence>
<reference evidence="2 3" key="1">
    <citation type="journal article" date="2011" name="Science">
        <title>The Selaginella genome identifies genetic changes associated with the evolution of vascular plants.</title>
        <authorList>
            <person name="Banks J.A."/>
            <person name="Nishiyama T."/>
            <person name="Hasebe M."/>
            <person name="Bowman J.L."/>
            <person name="Gribskov M."/>
            <person name="dePamphilis C."/>
            <person name="Albert V.A."/>
            <person name="Aono N."/>
            <person name="Aoyama T."/>
            <person name="Ambrose B.A."/>
            <person name="Ashton N.W."/>
            <person name="Axtell M.J."/>
            <person name="Barker E."/>
            <person name="Barker M.S."/>
            <person name="Bennetzen J.L."/>
            <person name="Bonawitz N.D."/>
            <person name="Chapple C."/>
            <person name="Cheng C."/>
            <person name="Correa L.G."/>
            <person name="Dacre M."/>
            <person name="DeBarry J."/>
            <person name="Dreyer I."/>
            <person name="Elias M."/>
            <person name="Engstrom E.M."/>
            <person name="Estelle M."/>
            <person name="Feng L."/>
            <person name="Finet C."/>
            <person name="Floyd S.K."/>
            <person name="Frommer W.B."/>
            <person name="Fujita T."/>
            <person name="Gramzow L."/>
            <person name="Gutensohn M."/>
            <person name="Harholt J."/>
            <person name="Hattori M."/>
            <person name="Heyl A."/>
            <person name="Hirai T."/>
            <person name="Hiwatashi Y."/>
            <person name="Ishikawa M."/>
            <person name="Iwata M."/>
            <person name="Karol K.G."/>
            <person name="Koehler B."/>
            <person name="Kolukisaoglu U."/>
            <person name="Kubo M."/>
            <person name="Kurata T."/>
            <person name="Lalonde S."/>
            <person name="Li K."/>
            <person name="Li Y."/>
            <person name="Litt A."/>
            <person name="Lyons E."/>
            <person name="Manning G."/>
            <person name="Maruyama T."/>
            <person name="Michael T.P."/>
            <person name="Mikami K."/>
            <person name="Miyazaki S."/>
            <person name="Morinaga S."/>
            <person name="Murata T."/>
            <person name="Mueller-Roeber B."/>
            <person name="Nelson D.R."/>
            <person name="Obara M."/>
            <person name="Oguri Y."/>
            <person name="Olmstead R.G."/>
            <person name="Onodera N."/>
            <person name="Petersen B.L."/>
            <person name="Pils B."/>
            <person name="Prigge M."/>
            <person name="Rensing S.A."/>
            <person name="Riano-Pachon D.M."/>
            <person name="Roberts A.W."/>
            <person name="Sato Y."/>
            <person name="Scheller H.V."/>
            <person name="Schulz B."/>
            <person name="Schulz C."/>
            <person name="Shakirov E.V."/>
            <person name="Shibagaki N."/>
            <person name="Shinohara N."/>
            <person name="Shippen D.E."/>
            <person name="Soerensen I."/>
            <person name="Sotooka R."/>
            <person name="Sugimoto N."/>
            <person name="Sugita M."/>
            <person name="Sumikawa N."/>
            <person name="Tanurdzic M."/>
            <person name="Theissen G."/>
            <person name="Ulvskov P."/>
            <person name="Wakazuki S."/>
            <person name="Weng J.K."/>
            <person name="Willats W.W."/>
            <person name="Wipf D."/>
            <person name="Wolf P.G."/>
            <person name="Yang L."/>
            <person name="Zimmer A.D."/>
            <person name="Zhu Q."/>
            <person name="Mitros T."/>
            <person name="Hellsten U."/>
            <person name="Loque D."/>
            <person name="Otillar R."/>
            <person name="Salamov A."/>
            <person name="Schmutz J."/>
            <person name="Shapiro H."/>
            <person name="Lindquist E."/>
            <person name="Lucas S."/>
            <person name="Rokhsar D."/>
            <person name="Grigoriev I.V."/>
        </authorList>
    </citation>
    <scope>NUCLEOTIDE SEQUENCE [LARGE SCALE GENOMIC DNA]</scope>
</reference>
<dbReference type="AlphaFoldDB" id="D8SK50"/>
<dbReference type="InParanoid" id="D8SK50"/>
<dbReference type="Pfam" id="PF02698">
    <property type="entry name" value="DUF218"/>
    <property type="match status" value="1"/>
</dbReference>
<gene>
    <name evidence="2" type="ORF">SELMODRAFT_118945</name>
</gene>
<dbReference type="InterPro" id="IPR003848">
    <property type="entry name" value="DUF218"/>
</dbReference>
<proteinExistence type="predicted"/>
<dbReference type="PANTHER" id="PTHR28110">
    <property type="entry name" value="TRANSMEMBRANE PROTEIN"/>
    <property type="match status" value="1"/>
</dbReference>
<dbReference type="OMA" id="YPENLPW"/>
<evidence type="ECO:0000259" key="1">
    <source>
        <dbReference type="Pfam" id="PF02698"/>
    </source>
</evidence>
<protein>
    <recommendedName>
        <fullName evidence="1">DUF218 domain-containing protein</fullName>
    </recommendedName>
</protein>
<feature type="domain" description="DUF218" evidence="1">
    <location>
        <begin position="47"/>
        <end position="160"/>
    </location>
</feature>
<evidence type="ECO:0000313" key="2">
    <source>
        <dbReference type="EMBL" id="EFJ15274.1"/>
    </source>
</evidence>
<sequence>MENHPFAGLTSLVMVAGHAVYTSRICAKANEESSWFLEPYQRNSGQAATFLEHIHRGVEAASRDNQSLLLFSGGETRKEAGPRSEAQSYWSVADANDCVRDRAVTEEYARDSFENLLFSICRFRELTGQYPQNITVVSYHFKQHRFVALHRAALKFPRERFAYLGTLPAISTAAAAARGELFVQEQFRKDPYGCIGQLRKKRIKRDPFARLIPYPAGCPEIADLFTYCGSSVISRRLPWN</sequence>
<dbReference type="InterPro" id="IPR055323">
    <property type="entry name" value="C57A10.07/YOR238W"/>
</dbReference>
<dbReference type="FunCoup" id="D8SK50">
    <property type="interactions" value="1108"/>
</dbReference>
<dbReference type="EMBL" id="GL377624">
    <property type="protein sequence ID" value="EFJ15274.1"/>
    <property type="molecule type" value="Genomic_DNA"/>
</dbReference>